<dbReference type="InterPro" id="IPR033462">
    <property type="entry name" value="Cache_3-Cache_2"/>
</dbReference>
<keyword evidence="4" id="KW-0812">Transmembrane</keyword>
<dbReference type="PROSITE" id="PS50111">
    <property type="entry name" value="CHEMOTAXIS_TRANSDUC_2"/>
    <property type="match status" value="1"/>
</dbReference>
<dbReference type="SUPFAM" id="SSF103190">
    <property type="entry name" value="Sensory domain-like"/>
    <property type="match status" value="1"/>
</dbReference>
<dbReference type="GO" id="GO:0016020">
    <property type="term" value="C:membrane"/>
    <property type="evidence" value="ECO:0007669"/>
    <property type="project" value="InterPro"/>
</dbReference>
<organism evidence="6 7">
    <name type="scientific">Defluviitoga tunisiensis</name>
    <dbReference type="NCBI Taxonomy" id="1006576"/>
    <lineage>
        <taxon>Bacteria</taxon>
        <taxon>Thermotogati</taxon>
        <taxon>Thermotogota</taxon>
        <taxon>Thermotogae</taxon>
        <taxon>Petrotogales</taxon>
        <taxon>Petrotogaceae</taxon>
        <taxon>Defluviitoga</taxon>
    </lineage>
</organism>
<feature type="domain" description="Methyl-accepting transducer" evidence="5">
    <location>
        <begin position="289"/>
        <end position="525"/>
    </location>
</feature>
<dbReference type="AlphaFoldDB" id="A0A0C7P014"/>
<dbReference type="PATRIC" id="fig|1006576.9.peg.255"/>
<dbReference type="Proteomes" id="UP000032809">
    <property type="component" value="Chromosome I"/>
</dbReference>
<dbReference type="PANTHER" id="PTHR32089:SF112">
    <property type="entry name" value="LYSOZYME-LIKE PROTEIN-RELATED"/>
    <property type="match status" value="1"/>
</dbReference>
<dbReference type="GO" id="GO:0007165">
    <property type="term" value="P:signal transduction"/>
    <property type="evidence" value="ECO:0007669"/>
    <property type="project" value="UniProtKB-KW"/>
</dbReference>
<gene>
    <name evidence="6" type="ORF">DTL3_0259</name>
</gene>
<keyword evidence="4" id="KW-0472">Membrane</keyword>
<keyword evidence="1 2" id="KW-0807">Transducer</keyword>
<name>A0A0C7P014_DEFTU</name>
<evidence type="ECO:0000256" key="3">
    <source>
        <dbReference type="SAM" id="MobiDB-lite"/>
    </source>
</evidence>
<dbReference type="HOGENOM" id="CLU_000445_107_19_0"/>
<feature type="transmembrane region" description="Helical" evidence="4">
    <location>
        <begin position="196"/>
        <end position="215"/>
    </location>
</feature>
<proteinExistence type="predicted"/>
<feature type="transmembrane region" description="Helical" evidence="4">
    <location>
        <begin position="6"/>
        <end position="25"/>
    </location>
</feature>
<dbReference type="InterPro" id="IPR029151">
    <property type="entry name" value="Sensor-like_sf"/>
</dbReference>
<sequence length="575" mass="63213">MKLSTYTTLIEILIVVLLTCSLLFVSMNVNKSSTSELLDLTYSKQLEGAINVFKEYINQSYGSLRLTNGVLVDKDGNPVKERYEVVDKVSNHMNVVATIFQIQGNDFVRISTSIKNKDGTRAVGTFLGKDSAAYNYIIQKQRYLGEAIILNNDYITLYEPLLDENNNLIGVLFVGISMEEFNNLVAQNDSYFLRRFLFFALIISIAAIILSYFLIKEVLIKPFGHISEIVSKTSEGELNFKSNVTFKAKEFLSLKTALENMQDDLARLVTGISNKSDQIYDLSQNLAGTSQELSSTTEEFSSQMEEINRSAQNASSSIQEVTAGVEEVSGSAQNVSKSALDLAQRAEIVDNAAKEGEEAVKSIVEVILQTKEKANITQHAVKSLSQKAKNIGEIIQVINSITEQTNLLALNAAIEAARAGEAGKGFAVVADEIRKLAEESKKATDKIALMLDQIQEGAQQANSATDDTVKVVDEASEQSVLVKEKFSNILKEIESINSMIESLAASAQEQSAAAQEMNSAMNTATVSIMNIAQQIEEMTQAIKQQADMSQNVNNLSEELKIIAEDLVAQVQYFKI</sequence>
<dbReference type="Pfam" id="PF17201">
    <property type="entry name" value="Cache_3-Cache_2"/>
    <property type="match status" value="1"/>
</dbReference>
<dbReference type="KEGG" id="dtn:DTL3_0259"/>
<dbReference type="PANTHER" id="PTHR32089">
    <property type="entry name" value="METHYL-ACCEPTING CHEMOTAXIS PROTEIN MCPB"/>
    <property type="match status" value="1"/>
</dbReference>
<evidence type="ECO:0000256" key="1">
    <source>
        <dbReference type="ARBA" id="ARBA00023224"/>
    </source>
</evidence>
<evidence type="ECO:0000256" key="4">
    <source>
        <dbReference type="SAM" id="Phobius"/>
    </source>
</evidence>
<dbReference type="CDD" id="cd11386">
    <property type="entry name" value="MCP_signal"/>
    <property type="match status" value="1"/>
</dbReference>
<keyword evidence="4" id="KW-1133">Transmembrane helix</keyword>
<dbReference type="Gene3D" id="1.10.287.950">
    <property type="entry name" value="Methyl-accepting chemotaxis protein"/>
    <property type="match status" value="1"/>
</dbReference>
<keyword evidence="7" id="KW-1185">Reference proteome</keyword>
<evidence type="ECO:0000313" key="6">
    <source>
        <dbReference type="EMBL" id="CEP77590.1"/>
    </source>
</evidence>
<evidence type="ECO:0000256" key="2">
    <source>
        <dbReference type="PROSITE-ProRule" id="PRU00284"/>
    </source>
</evidence>
<dbReference type="STRING" id="1006576.DTL3_0259"/>
<feature type="region of interest" description="Disordered" evidence="3">
    <location>
        <begin position="293"/>
        <end position="315"/>
    </location>
</feature>
<dbReference type="SMART" id="SM00283">
    <property type="entry name" value="MA"/>
    <property type="match status" value="1"/>
</dbReference>
<dbReference type="SUPFAM" id="SSF58104">
    <property type="entry name" value="Methyl-accepting chemotaxis protein (MCP) signaling domain"/>
    <property type="match status" value="1"/>
</dbReference>
<dbReference type="InterPro" id="IPR004089">
    <property type="entry name" value="MCPsignal_dom"/>
</dbReference>
<evidence type="ECO:0000313" key="7">
    <source>
        <dbReference type="Proteomes" id="UP000032809"/>
    </source>
</evidence>
<reference evidence="7" key="1">
    <citation type="submission" date="2014-11" db="EMBL/GenBank/DDBJ databases">
        <authorList>
            <person name="Wibberg D."/>
        </authorList>
    </citation>
    <scope>NUCLEOTIDE SEQUENCE [LARGE SCALE GENOMIC DNA]</scope>
    <source>
        <strain evidence="7">L3</strain>
    </source>
</reference>
<dbReference type="EMBL" id="LN824141">
    <property type="protein sequence ID" value="CEP77590.1"/>
    <property type="molecule type" value="Genomic_DNA"/>
</dbReference>
<dbReference type="RefSeq" id="WP_052670229.1">
    <property type="nucleotide sequence ID" value="NZ_LN824141.1"/>
</dbReference>
<accession>A0A0C7P014</accession>
<protein>
    <submittedName>
        <fullName evidence="6">Methyl-accepting chemotaxis sensory transducer</fullName>
    </submittedName>
</protein>
<evidence type="ECO:0000259" key="5">
    <source>
        <dbReference type="PROSITE" id="PS50111"/>
    </source>
</evidence>
<dbReference type="Pfam" id="PF00015">
    <property type="entry name" value="MCPsignal"/>
    <property type="match status" value="1"/>
</dbReference>